<evidence type="ECO:0000256" key="3">
    <source>
        <dbReference type="ARBA" id="ARBA00023163"/>
    </source>
</evidence>
<gene>
    <name evidence="7" type="primary">tmoT_2</name>
    <name evidence="7" type="ORF">K239x_34840</name>
</gene>
<dbReference type="AlphaFoldDB" id="A0A517NWL9"/>
<proteinExistence type="predicted"/>
<dbReference type="SMART" id="SM00421">
    <property type="entry name" value="HTH_LUXR"/>
    <property type="match status" value="1"/>
</dbReference>
<dbReference type="InterPro" id="IPR011006">
    <property type="entry name" value="CheY-like_superfamily"/>
</dbReference>
<dbReference type="SMART" id="SM00448">
    <property type="entry name" value="REC"/>
    <property type="match status" value="1"/>
</dbReference>
<keyword evidence="8" id="KW-1185">Reference proteome</keyword>
<dbReference type="InterPro" id="IPR016032">
    <property type="entry name" value="Sig_transdc_resp-reg_C-effctor"/>
</dbReference>
<evidence type="ECO:0000259" key="6">
    <source>
        <dbReference type="PROSITE" id="PS50110"/>
    </source>
</evidence>
<dbReference type="InterPro" id="IPR001789">
    <property type="entry name" value="Sig_transdc_resp-reg_receiver"/>
</dbReference>
<keyword evidence="2" id="KW-0238">DNA-binding</keyword>
<keyword evidence="4" id="KW-0597">Phosphoprotein</keyword>
<dbReference type="InterPro" id="IPR036388">
    <property type="entry name" value="WH-like_DNA-bd_sf"/>
</dbReference>
<dbReference type="PROSITE" id="PS50110">
    <property type="entry name" value="RESPONSE_REGULATORY"/>
    <property type="match status" value="1"/>
</dbReference>
<dbReference type="PROSITE" id="PS50043">
    <property type="entry name" value="HTH_LUXR_2"/>
    <property type="match status" value="1"/>
</dbReference>
<protein>
    <submittedName>
        <fullName evidence="7">Response regulator protein TmoT</fullName>
    </submittedName>
</protein>
<dbReference type="RefSeq" id="WP_419189041.1">
    <property type="nucleotide sequence ID" value="NZ_CP036526.1"/>
</dbReference>
<dbReference type="SUPFAM" id="SSF46894">
    <property type="entry name" value="C-terminal effector domain of the bipartite response regulators"/>
    <property type="match status" value="1"/>
</dbReference>
<dbReference type="PANTHER" id="PTHR44688">
    <property type="entry name" value="DNA-BINDING TRANSCRIPTIONAL ACTIVATOR DEVR_DOSR"/>
    <property type="match status" value="1"/>
</dbReference>
<feature type="domain" description="Response regulatory" evidence="6">
    <location>
        <begin position="6"/>
        <end position="120"/>
    </location>
</feature>
<dbReference type="SUPFAM" id="SSF52172">
    <property type="entry name" value="CheY-like"/>
    <property type="match status" value="1"/>
</dbReference>
<name>A0A517NWL9_9BACT</name>
<dbReference type="Proteomes" id="UP000319817">
    <property type="component" value="Chromosome"/>
</dbReference>
<evidence type="ECO:0000256" key="1">
    <source>
        <dbReference type="ARBA" id="ARBA00023015"/>
    </source>
</evidence>
<dbReference type="GO" id="GO:0006355">
    <property type="term" value="P:regulation of DNA-templated transcription"/>
    <property type="evidence" value="ECO:0007669"/>
    <property type="project" value="InterPro"/>
</dbReference>
<dbReference type="EMBL" id="CP036526">
    <property type="protein sequence ID" value="QDT11486.1"/>
    <property type="molecule type" value="Genomic_DNA"/>
</dbReference>
<keyword evidence="3" id="KW-0804">Transcription</keyword>
<feature type="domain" description="HTH luxR-type" evidence="5">
    <location>
        <begin position="136"/>
        <end position="201"/>
    </location>
</feature>
<dbReference type="PRINTS" id="PR00038">
    <property type="entry name" value="HTHLUXR"/>
</dbReference>
<evidence type="ECO:0000259" key="5">
    <source>
        <dbReference type="PROSITE" id="PS50043"/>
    </source>
</evidence>
<dbReference type="PANTHER" id="PTHR44688:SF16">
    <property type="entry name" value="DNA-BINDING TRANSCRIPTIONAL ACTIVATOR DEVR_DOSR"/>
    <property type="match status" value="1"/>
</dbReference>
<dbReference type="Pfam" id="PF00072">
    <property type="entry name" value="Response_reg"/>
    <property type="match status" value="1"/>
</dbReference>
<reference evidence="7 8" key="1">
    <citation type="submission" date="2019-02" db="EMBL/GenBank/DDBJ databases">
        <title>Deep-cultivation of Planctomycetes and their phenomic and genomic characterization uncovers novel biology.</title>
        <authorList>
            <person name="Wiegand S."/>
            <person name="Jogler M."/>
            <person name="Boedeker C."/>
            <person name="Pinto D."/>
            <person name="Vollmers J."/>
            <person name="Rivas-Marin E."/>
            <person name="Kohn T."/>
            <person name="Peeters S.H."/>
            <person name="Heuer A."/>
            <person name="Rast P."/>
            <person name="Oberbeckmann S."/>
            <person name="Bunk B."/>
            <person name="Jeske O."/>
            <person name="Meyerdierks A."/>
            <person name="Storesund J.E."/>
            <person name="Kallscheuer N."/>
            <person name="Luecker S."/>
            <person name="Lage O.M."/>
            <person name="Pohl T."/>
            <person name="Merkel B.J."/>
            <person name="Hornburger P."/>
            <person name="Mueller R.-W."/>
            <person name="Bruemmer F."/>
            <person name="Labrenz M."/>
            <person name="Spormann A.M."/>
            <person name="Op den Camp H."/>
            <person name="Overmann J."/>
            <person name="Amann R."/>
            <person name="Jetten M.S.M."/>
            <person name="Mascher T."/>
            <person name="Medema M.H."/>
            <person name="Devos D.P."/>
            <person name="Kaster A.-K."/>
            <person name="Ovreas L."/>
            <person name="Rohde M."/>
            <person name="Galperin M.Y."/>
            <person name="Jogler C."/>
        </authorList>
    </citation>
    <scope>NUCLEOTIDE SEQUENCE [LARGE SCALE GENOMIC DNA]</scope>
    <source>
        <strain evidence="7 8">K23_9</strain>
    </source>
</reference>
<feature type="modified residue" description="4-aspartylphosphate" evidence="4">
    <location>
        <position position="55"/>
    </location>
</feature>
<evidence type="ECO:0000313" key="8">
    <source>
        <dbReference type="Proteomes" id="UP000319817"/>
    </source>
</evidence>
<evidence type="ECO:0000256" key="2">
    <source>
        <dbReference type="ARBA" id="ARBA00023125"/>
    </source>
</evidence>
<dbReference type="GO" id="GO:0003677">
    <property type="term" value="F:DNA binding"/>
    <property type="evidence" value="ECO:0007669"/>
    <property type="project" value="UniProtKB-KW"/>
</dbReference>
<organism evidence="7 8">
    <name type="scientific">Stieleria marina</name>
    <dbReference type="NCBI Taxonomy" id="1930275"/>
    <lineage>
        <taxon>Bacteria</taxon>
        <taxon>Pseudomonadati</taxon>
        <taxon>Planctomycetota</taxon>
        <taxon>Planctomycetia</taxon>
        <taxon>Pirellulales</taxon>
        <taxon>Pirellulaceae</taxon>
        <taxon>Stieleria</taxon>
    </lineage>
</organism>
<evidence type="ECO:0000313" key="7">
    <source>
        <dbReference type="EMBL" id="QDT11486.1"/>
    </source>
</evidence>
<keyword evidence="1" id="KW-0805">Transcription regulation</keyword>
<sequence>MFDQSTVFVVDDDSQARESVCALVQSMGIHTKSYASGEELLSDIDENARGCVVSDLRMVGMSGLELQDALRGRGNTIPLILITAHPRTSHTVRAIRRGAVSLLEKPYQDDDLWDAIREALQLCENLIDQQRQQRVLKRRLHALSEKETQVMRLMIDGAANKSIAHHLNVSVRTVENRRHDVFEKMKANSLAELVKMVVSIDDHNGQDDLTP</sequence>
<dbReference type="GO" id="GO:0000160">
    <property type="term" value="P:phosphorelay signal transduction system"/>
    <property type="evidence" value="ECO:0007669"/>
    <property type="project" value="InterPro"/>
</dbReference>
<dbReference type="Pfam" id="PF00196">
    <property type="entry name" value="GerE"/>
    <property type="match status" value="1"/>
</dbReference>
<dbReference type="Gene3D" id="3.40.50.2300">
    <property type="match status" value="1"/>
</dbReference>
<evidence type="ECO:0000256" key="4">
    <source>
        <dbReference type="PROSITE-ProRule" id="PRU00169"/>
    </source>
</evidence>
<dbReference type="InterPro" id="IPR000792">
    <property type="entry name" value="Tscrpt_reg_LuxR_C"/>
</dbReference>
<accession>A0A517NWL9</accession>
<dbReference type="Gene3D" id="1.10.10.10">
    <property type="entry name" value="Winged helix-like DNA-binding domain superfamily/Winged helix DNA-binding domain"/>
    <property type="match status" value="1"/>
</dbReference>